<dbReference type="GO" id="GO:0042302">
    <property type="term" value="F:structural constituent of cuticle"/>
    <property type="evidence" value="ECO:0007669"/>
    <property type="project" value="InterPro"/>
</dbReference>
<dbReference type="AlphaFoldDB" id="A0A183CB73"/>
<evidence type="ECO:0000259" key="4">
    <source>
        <dbReference type="SMART" id="SM01088"/>
    </source>
</evidence>
<dbReference type="Proteomes" id="UP000050741">
    <property type="component" value="Unassembled WGS sequence"/>
</dbReference>
<accession>A0A183CB73</accession>
<feature type="region of interest" description="Disordered" evidence="2">
    <location>
        <begin position="63"/>
        <end position="92"/>
    </location>
</feature>
<keyword evidence="3" id="KW-1133">Transmembrane helix</keyword>
<feature type="transmembrane region" description="Helical" evidence="3">
    <location>
        <begin position="12"/>
        <end position="30"/>
    </location>
</feature>
<keyword evidence="5" id="KW-1185">Reference proteome</keyword>
<organism evidence="5 6">
    <name type="scientific">Globodera pallida</name>
    <name type="common">Potato cyst nematode worm</name>
    <name type="synonym">Heterodera pallida</name>
    <dbReference type="NCBI Taxonomy" id="36090"/>
    <lineage>
        <taxon>Eukaryota</taxon>
        <taxon>Metazoa</taxon>
        <taxon>Ecdysozoa</taxon>
        <taxon>Nematoda</taxon>
        <taxon>Chromadorea</taxon>
        <taxon>Rhabditida</taxon>
        <taxon>Tylenchina</taxon>
        <taxon>Tylenchomorpha</taxon>
        <taxon>Tylenchoidea</taxon>
        <taxon>Heteroderidae</taxon>
        <taxon>Heteroderinae</taxon>
        <taxon>Globodera</taxon>
    </lineage>
</organism>
<dbReference type="WBParaSite" id="GPLIN_001012400">
    <property type="protein sequence ID" value="GPLIN_001012400"/>
    <property type="gene ID" value="GPLIN_001012400"/>
</dbReference>
<evidence type="ECO:0000313" key="6">
    <source>
        <dbReference type="WBParaSite" id="GPLIN_001012400"/>
    </source>
</evidence>
<evidence type="ECO:0000256" key="1">
    <source>
        <dbReference type="ARBA" id="ARBA00022737"/>
    </source>
</evidence>
<reference evidence="5" key="1">
    <citation type="submission" date="2013-12" db="EMBL/GenBank/DDBJ databases">
        <authorList>
            <person name="Aslett M."/>
        </authorList>
    </citation>
    <scope>NUCLEOTIDE SEQUENCE [LARGE SCALE GENOMIC DNA]</scope>
    <source>
        <strain evidence="5">Lindley</strain>
    </source>
</reference>
<feature type="compositionally biased region" description="Basic and acidic residues" evidence="2">
    <location>
        <begin position="120"/>
        <end position="138"/>
    </location>
</feature>
<evidence type="ECO:0000256" key="3">
    <source>
        <dbReference type="SAM" id="Phobius"/>
    </source>
</evidence>
<sequence>MFTNERHGVYLASVLSTVSLMAVVVLLPLAHQHFQRTMSVMLSNARQCQHQSAKMWHQLVSSPTAQMSGPGLRRPTRHSNIDGEKTNNKHADGVQHFKAACCACAQGPPGLRGPPGRDGINGRDEKPALWDTRADPAS</sequence>
<keyword evidence="3" id="KW-0812">Transmembrane</keyword>
<reference evidence="6" key="3">
    <citation type="submission" date="2016-06" db="UniProtKB">
        <authorList>
            <consortium name="WormBaseParasite"/>
        </authorList>
    </citation>
    <scope>IDENTIFICATION</scope>
</reference>
<feature type="domain" description="Nematode cuticle collagen N-terminal" evidence="4">
    <location>
        <begin position="7"/>
        <end position="59"/>
    </location>
</feature>
<evidence type="ECO:0000313" key="5">
    <source>
        <dbReference type="Proteomes" id="UP000050741"/>
    </source>
</evidence>
<reference evidence="5" key="2">
    <citation type="submission" date="2014-05" db="EMBL/GenBank/DDBJ databases">
        <title>The genome and life-stage specific transcriptomes of Globodera pallida elucidate key aspects of plant parasitism by a cyst nematode.</title>
        <authorList>
            <person name="Cotton J.A."/>
            <person name="Lilley C.J."/>
            <person name="Jones L.M."/>
            <person name="Kikuchi T."/>
            <person name="Reid A.J."/>
            <person name="Thorpe P."/>
            <person name="Tsai I.J."/>
            <person name="Beasley H."/>
            <person name="Blok V."/>
            <person name="Cock P.J.A."/>
            <person name="Van den Akker S.E."/>
            <person name="Holroyd N."/>
            <person name="Hunt M."/>
            <person name="Mantelin S."/>
            <person name="Naghra H."/>
            <person name="Pain A."/>
            <person name="Palomares-Rius J.E."/>
            <person name="Zarowiecki M."/>
            <person name="Berriman M."/>
            <person name="Jones J.T."/>
            <person name="Urwin P.E."/>
        </authorList>
    </citation>
    <scope>NUCLEOTIDE SEQUENCE [LARGE SCALE GENOMIC DNA]</scope>
    <source>
        <strain evidence="5">Lindley</strain>
    </source>
</reference>
<keyword evidence="1" id="KW-0677">Repeat</keyword>
<feature type="region of interest" description="Disordered" evidence="2">
    <location>
        <begin position="108"/>
        <end position="138"/>
    </location>
</feature>
<protein>
    <submittedName>
        <fullName evidence="6">Col_cuticle_N domain-containing protein</fullName>
    </submittedName>
</protein>
<dbReference type="Pfam" id="PF01484">
    <property type="entry name" value="Col_cuticle_N"/>
    <property type="match status" value="1"/>
</dbReference>
<dbReference type="SMART" id="SM01088">
    <property type="entry name" value="Col_cuticle_N"/>
    <property type="match status" value="1"/>
</dbReference>
<keyword evidence="3" id="KW-0472">Membrane</keyword>
<proteinExistence type="predicted"/>
<name>A0A183CB73_GLOPA</name>
<feature type="compositionally biased region" description="Basic and acidic residues" evidence="2">
    <location>
        <begin position="79"/>
        <end position="92"/>
    </location>
</feature>
<evidence type="ECO:0000256" key="2">
    <source>
        <dbReference type="SAM" id="MobiDB-lite"/>
    </source>
</evidence>
<dbReference type="InterPro" id="IPR002486">
    <property type="entry name" value="Col_cuticle_N"/>
</dbReference>